<evidence type="ECO:0000256" key="1">
    <source>
        <dbReference type="SAM" id="Phobius"/>
    </source>
</evidence>
<organism evidence="2 3">
    <name type="scientific">Vogesella aquatica</name>
    <dbReference type="NCBI Taxonomy" id="2984206"/>
    <lineage>
        <taxon>Bacteria</taxon>
        <taxon>Pseudomonadati</taxon>
        <taxon>Pseudomonadota</taxon>
        <taxon>Betaproteobacteria</taxon>
        <taxon>Neisseriales</taxon>
        <taxon>Chromobacteriaceae</taxon>
        <taxon>Vogesella</taxon>
    </lineage>
</organism>
<dbReference type="Proteomes" id="UP001219956">
    <property type="component" value="Unassembled WGS sequence"/>
</dbReference>
<evidence type="ECO:0000313" key="3">
    <source>
        <dbReference type="Proteomes" id="UP001219956"/>
    </source>
</evidence>
<sequence length="120" mass="13222">MSRYFNKLAGFSRSPAGLESRLLVLAPRCLLYGTLLLGSPLCLWRLQLWLWPGSLSAQQAGMVDILAISWLILLWTVVFTVALGAWIVRIMKGPAYVADAYPLADHPRPGSQPALPPPHD</sequence>
<dbReference type="RefSeq" id="WP_272751803.1">
    <property type="nucleotide sequence ID" value="NZ_JAQQLF010000010.1"/>
</dbReference>
<keyword evidence="1" id="KW-0472">Membrane</keyword>
<keyword evidence="1" id="KW-1133">Transmembrane helix</keyword>
<name>A0ABT5IY51_9NEIS</name>
<accession>A0ABT5IY51</accession>
<evidence type="ECO:0008006" key="4">
    <source>
        <dbReference type="Google" id="ProtNLM"/>
    </source>
</evidence>
<evidence type="ECO:0000313" key="2">
    <source>
        <dbReference type="EMBL" id="MDC7717491.1"/>
    </source>
</evidence>
<comment type="caution">
    <text evidence="2">The sequence shown here is derived from an EMBL/GenBank/DDBJ whole genome shotgun (WGS) entry which is preliminary data.</text>
</comment>
<keyword evidence="3" id="KW-1185">Reference proteome</keyword>
<feature type="transmembrane region" description="Helical" evidence="1">
    <location>
        <begin position="66"/>
        <end position="88"/>
    </location>
</feature>
<gene>
    <name evidence="2" type="ORF">PQU95_09730</name>
</gene>
<proteinExistence type="predicted"/>
<protein>
    <recommendedName>
        <fullName evidence="4">Poly-beta-1,6-N-acetyl-D-glucosamine biosynthesis protein PgaD</fullName>
    </recommendedName>
</protein>
<reference evidence="2 3" key="1">
    <citation type="submission" date="2023-01" db="EMBL/GenBank/DDBJ databases">
        <title>Novel species of the genus Vogesella isolated from rivers.</title>
        <authorList>
            <person name="Lu H."/>
        </authorList>
    </citation>
    <scope>NUCLEOTIDE SEQUENCE [LARGE SCALE GENOMIC DNA]</scope>
    <source>
        <strain evidence="2 3">DC21W</strain>
    </source>
</reference>
<dbReference type="EMBL" id="JAQQLF010000010">
    <property type="protein sequence ID" value="MDC7717491.1"/>
    <property type="molecule type" value="Genomic_DNA"/>
</dbReference>
<feature type="transmembrane region" description="Helical" evidence="1">
    <location>
        <begin position="21"/>
        <end position="46"/>
    </location>
</feature>
<keyword evidence="1" id="KW-0812">Transmembrane</keyword>